<reference evidence="2" key="1">
    <citation type="submission" date="2023-10" db="EMBL/GenBank/DDBJ databases">
        <title>Genome assemblies of two species of porcelain crab, Petrolisthes cinctipes and Petrolisthes manimaculis (Anomura: Porcellanidae).</title>
        <authorList>
            <person name="Angst P."/>
        </authorList>
    </citation>
    <scope>NUCLEOTIDE SEQUENCE</scope>
    <source>
        <strain evidence="2">PB745_01</strain>
        <tissue evidence="2">Gill</tissue>
    </source>
</reference>
<dbReference type="EMBL" id="JAWQEG010000884">
    <property type="protein sequence ID" value="KAK3884428.1"/>
    <property type="molecule type" value="Genomic_DNA"/>
</dbReference>
<proteinExistence type="predicted"/>
<protein>
    <submittedName>
        <fullName evidence="2">Uncharacterized protein</fullName>
    </submittedName>
</protein>
<dbReference type="Proteomes" id="UP001286313">
    <property type="component" value="Unassembled WGS sequence"/>
</dbReference>
<comment type="caution">
    <text evidence="2">The sequence shown here is derived from an EMBL/GenBank/DDBJ whole genome shotgun (WGS) entry which is preliminary data.</text>
</comment>
<organism evidence="2 3">
    <name type="scientific">Petrolisthes cinctipes</name>
    <name type="common">Flat porcelain crab</name>
    <dbReference type="NCBI Taxonomy" id="88211"/>
    <lineage>
        <taxon>Eukaryota</taxon>
        <taxon>Metazoa</taxon>
        <taxon>Ecdysozoa</taxon>
        <taxon>Arthropoda</taxon>
        <taxon>Crustacea</taxon>
        <taxon>Multicrustacea</taxon>
        <taxon>Malacostraca</taxon>
        <taxon>Eumalacostraca</taxon>
        <taxon>Eucarida</taxon>
        <taxon>Decapoda</taxon>
        <taxon>Pleocyemata</taxon>
        <taxon>Anomura</taxon>
        <taxon>Galatheoidea</taxon>
        <taxon>Porcellanidae</taxon>
        <taxon>Petrolisthes</taxon>
    </lineage>
</organism>
<feature type="compositionally biased region" description="Low complexity" evidence="1">
    <location>
        <begin position="292"/>
        <end position="304"/>
    </location>
</feature>
<evidence type="ECO:0000313" key="3">
    <source>
        <dbReference type="Proteomes" id="UP001286313"/>
    </source>
</evidence>
<name>A0AAE1G131_PETCI</name>
<keyword evidence="3" id="KW-1185">Reference proteome</keyword>
<gene>
    <name evidence="2" type="ORF">Pcinc_011265</name>
</gene>
<evidence type="ECO:0000313" key="2">
    <source>
        <dbReference type="EMBL" id="KAK3884428.1"/>
    </source>
</evidence>
<dbReference type="AlphaFoldDB" id="A0AAE1G131"/>
<accession>A0AAE1G131</accession>
<feature type="region of interest" description="Disordered" evidence="1">
    <location>
        <begin position="338"/>
        <end position="358"/>
    </location>
</feature>
<feature type="compositionally biased region" description="Basic and acidic residues" evidence="1">
    <location>
        <begin position="346"/>
        <end position="358"/>
    </location>
</feature>
<feature type="region of interest" description="Disordered" evidence="1">
    <location>
        <begin position="279"/>
        <end position="310"/>
    </location>
</feature>
<sequence length="358" mass="40457">MPHLPQQNKIIVETQATGPWFKGEPTEHVHNFVREVEAIMATKGLTDDIEKINFIKARVRGNATSIISGSSFSPYYVGDNYNIFREVLLSAFGKGKQAGQLAWMSRAIDVAVSRTRSLDISTSRDVAGQLFNDIKDTLANAAPLSNHPPWLTQGDQMSLQAVCELFEYYIFLQMLKPEDYNAAKPVERKRGEHFVSVSGRIEAKQVKPFTPYAISLPSEGAAVQPQMVAAAVSNPGVQPVPKHQTNKGYHKATLDIKYCKECKKHGHTWERCFFNEDREMKPKNPTSRPEGNNNRNYNQRINRQTKPGGHGKWCEVHQVNSHNTLECRTLLRREKELIAQRQNKSSGEDGDRQKQNQA</sequence>
<evidence type="ECO:0000256" key="1">
    <source>
        <dbReference type="SAM" id="MobiDB-lite"/>
    </source>
</evidence>